<evidence type="ECO:0000313" key="3">
    <source>
        <dbReference type="EMBL" id="BDL42813.1"/>
    </source>
</evidence>
<dbReference type="Gene3D" id="2.180.10.10">
    <property type="entry name" value="RHS repeat-associated core"/>
    <property type="match status" value="1"/>
</dbReference>
<dbReference type="InterPro" id="IPR056823">
    <property type="entry name" value="TEN-like_YD-shell"/>
</dbReference>
<feature type="domain" description="Teneurin-like YD-shell" evidence="2">
    <location>
        <begin position="222"/>
        <end position="397"/>
    </location>
</feature>
<name>A0ABM7ZDP8_9BACT</name>
<dbReference type="Pfam" id="PF25023">
    <property type="entry name" value="TEN_YD-shell"/>
    <property type="match status" value="2"/>
</dbReference>
<evidence type="ECO:0000313" key="4">
    <source>
        <dbReference type="Proteomes" id="UP001062263"/>
    </source>
</evidence>
<dbReference type="InterPro" id="IPR022385">
    <property type="entry name" value="Rhs_assc_core"/>
</dbReference>
<evidence type="ECO:0000259" key="2">
    <source>
        <dbReference type="Pfam" id="PF25023"/>
    </source>
</evidence>
<dbReference type="InterPro" id="IPR050708">
    <property type="entry name" value="T6SS_VgrG/RHS"/>
</dbReference>
<feature type="domain" description="Teneurin-like YD-shell" evidence="2">
    <location>
        <begin position="640"/>
        <end position="717"/>
    </location>
</feature>
<dbReference type="EMBL" id="AP025943">
    <property type="protein sequence ID" value="BDL42813.1"/>
    <property type="molecule type" value="Genomic_DNA"/>
</dbReference>
<dbReference type="PANTHER" id="PTHR32305">
    <property type="match status" value="1"/>
</dbReference>
<accession>A0ABM7ZDP8</accession>
<dbReference type="NCBIfam" id="TIGR03696">
    <property type="entry name" value="Rhs_assc_core"/>
    <property type="match status" value="1"/>
</dbReference>
<keyword evidence="4" id="KW-1185">Reference proteome</keyword>
<reference evidence="3" key="1">
    <citation type="submission" date="2022-06" db="EMBL/GenBank/DDBJ databases">
        <title>Akkermansia biwalacus sp. nov., an anaerobic mucin-degrading bacterium isolated from human intestine.</title>
        <authorList>
            <person name="Kobayashi Y."/>
            <person name="Inoue S."/>
            <person name="Kawahara T."/>
            <person name="Kohda N."/>
        </authorList>
    </citation>
    <scope>NUCLEOTIDE SEQUENCE</scope>
    <source>
        <strain evidence="3">WON2089</strain>
    </source>
</reference>
<sequence length="923" mass="103692">MVPSGIPQETAQLVFKEHCEILERPGMVDWTECTYELVSRKEAVLSSLDSLTLYRDKYGRWSWEKVYNENGNIRVLRGKDGCESEEEEVILNNDLIRSTDMNGAVTKYSRIYSTVGDTLTVRDARGKDAVIASDIGGREIHRKDEDGKITTTVYDFATGLPECVTAPDGKQTWSSYDLRGRLTCRYGTAVYPMKWEYDDRDHIIALHTYRSPSATLDTIPSSTADVTRWNYDSISDILLNKTYADGSFTSYTYDEWGRVVTRRQSRGVVSTYEYDNITGKLSSVTHSDGTPSVFITYDRRERISTIQDASGSRSVEYAGFEEVASEVTSGLTESVLAYQRDSLGRLSGYTLSLHGTMVQQVLMGYDSADRLSAVSFNGSSFTYEYDEVTGWLNSLTYPNGLVRNTAYHANLPLPISMAYVKGAPATPALKHAYTWNNMRRPSVREDYVGSTVIARRHSYAYNGRGELIGDTMNAGGSFSYAYDNIGNRRTAAEQGISSSYQSNNLNQYTSMTRSGTPFTPEYDADGNQTGVNTSTGTWSVQYNADNRPVVFTQGSKRVECVYDYLGRRVEKVEYNGNTLTKRTRFAYMGYLMIASMDCTQNTTNPPLLGTWFWDPSEPVATRVLAMCTHNADKSVAGTRYAAHDLLKSVSALYDASGTRQARFEYTPYGETLTEEGAWASSMPFRYSSEYRDDDLGLIYYNYRHYNPQDGRWISRDLIGEEGGEFLYGFVNNKINSCIDVLGLASQLYDDLEDAILAGMEVVQQASDSFYNQQLKEYQDYKNRNNTGEPRMSAPTTREFGLRVCCDSKSGKFYLAKVSSPGNHDNMAMQTAPPCKKEDKMVAGVHCHVNGNPRVSDADKQVAILGFPPPHLKIKMHPDYKIPPGIDYAVISRNSKGIITRSVFDHKTRKTREIFVNGEKRKSE</sequence>
<dbReference type="Proteomes" id="UP001062263">
    <property type="component" value="Chromosome"/>
</dbReference>
<proteinExistence type="predicted"/>
<gene>
    <name evidence="3" type="ORF">Abiwalacus_03870</name>
</gene>
<organism evidence="3 4">
    <name type="scientific">Akkermansia biwaensis</name>
    <dbReference type="NCBI Taxonomy" id="2946555"/>
    <lineage>
        <taxon>Bacteria</taxon>
        <taxon>Pseudomonadati</taxon>
        <taxon>Verrucomicrobiota</taxon>
        <taxon>Verrucomicrobiia</taxon>
        <taxon>Verrucomicrobiales</taxon>
        <taxon>Akkermansiaceae</taxon>
        <taxon>Akkermansia</taxon>
    </lineage>
</organism>
<keyword evidence="1" id="KW-0677">Repeat</keyword>
<dbReference type="PANTHER" id="PTHR32305:SF15">
    <property type="entry name" value="PROTEIN RHSA-RELATED"/>
    <property type="match status" value="1"/>
</dbReference>
<protein>
    <recommendedName>
        <fullName evidence="2">Teneurin-like YD-shell domain-containing protein</fullName>
    </recommendedName>
</protein>
<evidence type="ECO:0000256" key="1">
    <source>
        <dbReference type="ARBA" id="ARBA00022737"/>
    </source>
</evidence>